<organism evidence="8 9">
    <name type="scientific">Nicotiana attenuata</name>
    <name type="common">Coyote tobacco</name>
    <dbReference type="NCBI Taxonomy" id="49451"/>
    <lineage>
        <taxon>Eukaryota</taxon>
        <taxon>Viridiplantae</taxon>
        <taxon>Streptophyta</taxon>
        <taxon>Embryophyta</taxon>
        <taxon>Tracheophyta</taxon>
        <taxon>Spermatophyta</taxon>
        <taxon>Magnoliopsida</taxon>
        <taxon>eudicotyledons</taxon>
        <taxon>Gunneridae</taxon>
        <taxon>Pentapetalae</taxon>
        <taxon>asterids</taxon>
        <taxon>lamiids</taxon>
        <taxon>Solanales</taxon>
        <taxon>Solanaceae</taxon>
        <taxon>Nicotianoideae</taxon>
        <taxon>Nicotianeae</taxon>
        <taxon>Nicotiana</taxon>
    </lineage>
</organism>
<sequence length="222" mass="25183">MERAVEKEIGSSSSSSSNSRKIPDSVMEAVKRTSKNMEELSSNLGEFLSLYDADVFIEMDHLPKAQSLLLLAKVTTTLFALRLRCKGLNPDDHPVKLEFERLSLYQEKLQQCMDLNKAPLRPSATINPQAATRFIEHSLPDLTPEQRKHMREISKGEGTRIKYLERVVHKKRKYQSPEQQSVRTAAQEFLEKAARELLGENESGFKGPLQLPKGDDEDLPMS</sequence>
<feature type="region of interest" description="Disordered" evidence="7">
    <location>
        <begin position="199"/>
        <end position="222"/>
    </location>
</feature>
<dbReference type="Pfam" id="PF04000">
    <property type="entry name" value="Sas10_Utp3"/>
    <property type="match status" value="1"/>
</dbReference>
<keyword evidence="4 6" id="KW-0694">RNA-binding</keyword>
<keyword evidence="3 6" id="KW-0698">rRNA processing</keyword>
<comment type="caution">
    <text evidence="8">The sequence shown here is derived from an EMBL/GenBank/DDBJ whole genome shotgun (WGS) entry which is preliminary data.</text>
</comment>
<evidence type="ECO:0000256" key="7">
    <source>
        <dbReference type="SAM" id="MobiDB-lite"/>
    </source>
</evidence>
<feature type="region of interest" description="Disordered" evidence="7">
    <location>
        <begin position="1"/>
        <end position="24"/>
    </location>
</feature>
<evidence type="ECO:0000256" key="4">
    <source>
        <dbReference type="ARBA" id="ARBA00022884"/>
    </source>
</evidence>
<dbReference type="PANTHER" id="PTHR15341:SF3">
    <property type="entry name" value="NUCLEAR NUCLEIC ACID-BINDING PROTEIN C1D"/>
    <property type="match status" value="1"/>
</dbReference>
<dbReference type="InterPro" id="IPR007146">
    <property type="entry name" value="Sas10/Utp3/C1D"/>
</dbReference>
<evidence type="ECO:0000256" key="3">
    <source>
        <dbReference type="ARBA" id="ARBA00022552"/>
    </source>
</evidence>
<dbReference type="OMA" id="QRENMRN"/>
<proteinExistence type="inferred from homology"/>
<keyword evidence="5 6" id="KW-0539">Nucleus</keyword>
<dbReference type="AlphaFoldDB" id="A0A1J6IDJ9"/>
<evidence type="ECO:0000313" key="8">
    <source>
        <dbReference type="EMBL" id="OIS97026.1"/>
    </source>
</evidence>
<evidence type="ECO:0000256" key="6">
    <source>
        <dbReference type="RuleBase" id="RU368003"/>
    </source>
</evidence>
<dbReference type="InterPro" id="IPR011082">
    <property type="entry name" value="Exosome-assoc_fac/DNA_repair"/>
</dbReference>
<keyword evidence="6" id="KW-0238">DNA-binding</keyword>
<dbReference type="STRING" id="49451.A0A1J6IDJ9"/>
<protein>
    <recommendedName>
        <fullName evidence="6">Nuclear nucleic acid-binding protein C1D</fullName>
    </recommendedName>
</protein>
<gene>
    <name evidence="8" type="ORF">A4A49_09260</name>
</gene>
<accession>A0A1J6IDJ9</accession>
<dbReference type="GO" id="GO:0003723">
    <property type="term" value="F:RNA binding"/>
    <property type="evidence" value="ECO:0007669"/>
    <property type="project" value="UniProtKB-UniRule"/>
</dbReference>
<name>A0A1J6IDJ9_NICAT</name>
<evidence type="ECO:0000256" key="5">
    <source>
        <dbReference type="ARBA" id="ARBA00023242"/>
    </source>
</evidence>
<evidence type="ECO:0000256" key="2">
    <source>
        <dbReference type="ARBA" id="ARBA00009154"/>
    </source>
</evidence>
<dbReference type="Proteomes" id="UP000187609">
    <property type="component" value="Unassembled WGS sequence"/>
</dbReference>
<dbReference type="GO" id="GO:0003677">
    <property type="term" value="F:DNA binding"/>
    <property type="evidence" value="ECO:0007669"/>
    <property type="project" value="UniProtKB-KW"/>
</dbReference>
<dbReference type="GO" id="GO:0005737">
    <property type="term" value="C:cytoplasm"/>
    <property type="evidence" value="ECO:0007669"/>
    <property type="project" value="UniProtKB-SubCell"/>
</dbReference>
<keyword evidence="9" id="KW-1185">Reference proteome</keyword>
<keyword evidence="6" id="KW-0963">Cytoplasm</keyword>
<dbReference type="Gramene" id="OIS97026">
    <property type="protein sequence ID" value="OIS97026"/>
    <property type="gene ID" value="A4A49_09260"/>
</dbReference>
<dbReference type="EMBL" id="MJEQ01037193">
    <property type="protein sequence ID" value="OIS97026.1"/>
    <property type="molecule type" value="Genomic_DNA"/>
</dbReference>
<comment type="function">
    <text evidence="6">Plays a role in the recruitment of the exosome to pre-rRNA to mediate the 3'-5' end processing of the 5.8S rRNA.</text>
</comment>
<reference evidence="8" key="1">
    <citation type="submission" date="2016-11" db="EMBL/GenBank/DDBJ databases">
        <title>The genome of Nicotiana attenuata.</title>
        <authorList>
            <person name="Xu S."/>
            <person name="Brockmoeller T."/>
            <person name="Gaquerel E."/>
            <person name="Navarro A."/>
            <person name="Kuhl H."/>
            <person name="Gase K."/>
            <person name="Ling Z."/>
            <person name="Zhou W."/>
            <person name="Kreitzer C."/>
            <person name="Stanke M."/>
            <person name="Tang H."/>
            <person name="Lyons E."/>
            <person name="Pandey P."/>
            <person name="Pandey S.P."/>
            <person name="Timmermann B."/>
            <person name="Baldwin I.T."/>
        </authorList>
    </citation>
    <scope>NUCLEOTIDE SEQUENCE [LARGE SCALE GENOMIC DNA]</scope>
    <source>
        <strain evidence="8">UT</strain>
    </source>
</reference>
<dbReference type="GO" id="GO:0000460">
    <property type="term" value="P:maturation of 5.8S rRNA"/>
    <property type="evidence" value="ECO:0007669"/>
    <property type="project" value="TreeGrafter"/>
</dbReference>
<dbReference type="GO" id="GO:0005730">
    <property type="term" value="C:nucleolus"/>
    <property type="evidence" value="ECO:0007669"/>
    <property type="project" value="UniProtKB-SubCell"/>
</dbReference>
<dbReference type="OrthoDB" id="1421013at2759"/>
<dbReference type="GO" id="GO:0010468">
    <property type="term" value="P:regulation of gene expression"/>
    <property type="evidence" value="ECO:0007669"/>
    <property type="project" value="TreeGrafter"/>
</dbReference>
<comment type="similarity">
    <text evidence="2 6">Belongs to the C1D family.</text>
</comment>
<dbReference type="KEGG" id="nau:109234355"/>
<comment type="subcellular location">
    <subcellularLocation>
        <location evidence="6">Cytoplasm</location>
    </subcellularLocation>
    <subcellularLocation>
        <location evidence="6">Nucleus</location>
        <location evidence="6">Nucleolus</location>
    </subcellularLocation>
    <subcellularLocation>
        <location evidence="1 6">Nucleus</location>
    </subcellularLocation>
</comment>
<evidence type="ECO:0000313" key="9">
    <source>
        <dbReference type="Proteomes" id="UP000187609"/>
    </source>
</evidence>
<comment type="subunit">
    <text evidence="6">Monomer and homodimer.</text>
</comment>
<dbReference type="GO" id="GO:0000178">
    <property type="term" value="C:exosome (RNase complex)"/>
    <property type="evidence" value="ECO:0007669"/>
    <property type="project" value="TreeGrafter"/>
</dbReference>
<dbReference type="PANTHER" id="PTHR15341">
    <property type="entry name" value="SUN-COR STEROID HORMONE RECEPTOR CO-REPRESSOR"/>
    <property type="match status" value="1"/>
</dbReference>
<evidence type="ECO:0000256" key="1">
    <source>
        <dbReference type="ARBA" id="ARBA00004123"/>
    </source>
</evidence>